<sequence length="49" mass="5748">MSMDKERSSGSTEQKLDRPKTDLDIHKLMIQLGIHPEKWLQAKERQQGQ</sequence>
<name>A0ABS4F8U0_9BACL</name>
<reference evidence="2 3" key="1">
    <citation type="submission" date="2021-03" db="EMBL/GenBank/DDBJ databases">
        <title>Genomic Encyclopedia of Type Strains, Phase IV (KMG-IV): sequencing the most valuable type-strain genomes for metagenomic binning, comparative biology and taxonomic classification.</title>
        <authorList>
            <person name="Goeker M."/>
        </authorList>
    </citation>
    <scope>NUCLEOTIDE SEQUENCE [LARGE SCALE GENOMIC DNA]</scope>
    <source>
        <strain evidence="2 3">DSM 15596</strain>
    </source>
</reference>
<dbReference type="GeneID" id="95403599"/>
<proteinExistence type="predicted"/>
<dbReference type="EMBL" id="JAGGKI010000003">
    <property type="protein sequence ID" value="MBP1892487.1"/>
    <property type="molecule type" value="Genomic_DNA"/>
</dbReference>
<gene>
    <name evidence="2" type="ORF">J2Z18_001563</name>
</gene>
<dbReference type="Proteomes" id="UP000706926">
    <property type="component" value="Unassembled WGS sequence"/>
</dbReference>
<evidence type="ECO:0000313" key="3">
    <source>
        <dbReference type="Proteomes" id="UP000706926"/>
    </source>
</evidence>
<comment type="caution">
    <text evidence="2">The sequence shown here is derived from an EMBL/GenBank/DDBJ whole genome shotgun (WGS) entry which is preliminary data.</text>
</comment>
<keyword evidence="3" id="KW-1185">Reference proteome</keyword>
<protein>
    <submittedName>
        <fullName evidence="2">Uncharacterized protein</fullName>
    </submittedName>
</protein>
<evidence type="ECO:0000256" key="1">
    <source>
        <dbReference type="SAM" id="MobiDB-lite"/>
    </source>
</evidence>
<evidence type="ECO:0000313" key="2">
    <source>
        <dbReference type="EMBL" id="MBP1892487.1"/>
    </source>
</evidence>
<dbReference type="RefSeq" id="WP_007132315.1">
    <property type="nucleotide sequence ID" value="NZ_BOSA01000013.1"/>
</dbReference>
<accession>A0ABS4F8U0</accession>
<feature type="region of interest" description="Disordered" evidence="1">
    <location>
        <begin position="1"/>
        <end position="22"/>
    </location>
</feature>
<organism evidence="2 3">
    <name type="scientific">Paenibacillus lactis</name>
    <dbReference type="NCBI Taxonomy" id="228574"/>
    <lineage>
        <taxon>Bacteria</taxon>
        <taxon>Bacillati</taxon>
        <taxon>Bacillota</taxon>
        <taxon>Bacilli</taxon>
        <taxon>Bacillales</taxon>
        <taxon>Paenibacillaceae</taxon>
        <taxon>Paenibacillus</taxon>
    </lineage>
</organism>